<dbReference type="Gene3D" id="3.40.50.2300">
    <property type="match status" value="2"/>
</dbReference>
<dbReference type="PROSITE" id="PS51318">
    <property type="entry name" value="TAT"/>
    <property type="match status" value="1"/>
</dbReference>
<dbReference type="InterPro" id="IPR028082">
    <property type="entry name" value="Peripla_BP_I"/>
</dbReference>
<evidence type="ECO:0000256" key="3">
    <source>
        <dbReference type="SAM" id="SignalP"/>
    </source>
</evidence>
<dbReference type="SUPFAM" id="SSF53822">
    <property type="entry name" value="Periplasmic binding protein-like I"/>
    <property type="match status" value="1"/>
</dbReference>
<sequence length="361" mass="37640">MTLATPTLARLGRRGFLGASASTAAAAATASAPAVVLAAASAGTVGPSASAAQRTVGVLLPESSRYPTLPAEFLAGLKAGAAASGLPSPRWLPLPYGRSVRSALRQARATVETGTVDALAGWLPMETAMELSPLLQQHRVPFLASDTGADRLPGHLAARSPWLVPHTLALWQSCAFLGQEAPRRWGTRAVLCMGLLESGYDFPHEFRAAFEAAGGTVAATHVSGLPDGRPEFDGLRAVLKGTSADFVVALYSGRQAERFREAWQRLGMDRQRPLVGSPVALESPLSASSPAAALRLGTEAGERFAKWQASALSGPLAAVARLHAGPAQGPQKNALPGSPELALSNLRPRLRSGWTNPYLVT</sequence>
<feature type="domain" description="Leucine-binding protein" evidence="4">
    <location>
        <begin position="56"/>
        <end position="293"/>
    </location>
</feature>
<accession>A0ABY9AU06</accession>
<feature type="signal peptide" evidence="3">
    <location>
        <begin position="1"/>
        <end position="34"/>
    </location>
</feature>
<evidence type="ECO:0000256" key="1">
    <source>
        <dbReference type="ARBA" id="ARBA00010062"/>
    </source>
</evidence>
<evidence type="ECO:0000259" key="4">
    <source>
        <dbReference type="Pfam" id="PF13458"/>
    </source>
</evidence>
<organism evidence="5 6">
    <name type="scientific">Paracidovorax citrulli</name>
    <name type="common">Acidovorax citrulli</name>
    <dbReference type="NCBI Taxonomy" id="80869"/>
    <lineage>
        <taxon>Bacteria</taxon>
        <taxon>Pseudomonadati</taxon>
        <taxon>Pseudomonadota</taxon>
        <taxon>Betaproteobacteria</taxon>
        <taxon>Burkholderiales</taxon>
        <taxon>Comamonadaceae</taxon>
        <taxon>Paracidovorax</taxon>
    </lineage>
</organism>
<dbReference type="InterPro" id="IPR006311">
    <property type="entry name" value="TAT_signal"/>
</dbReference>
<proteinExistence type="inferred from homology"/>
<dbReference type="Pfam" id="PF13458">
    <property type="entry name" value="Peripla_BP_6"/>
    <property type="match status" value="1"/>
</dbReference>
<dbReference type="InterPro" id="IPR028081">
    <property type="entry name" value="Leu-bd"/>
</dbReference>
<dbReference type="RefSeq" id="WP_011795045.1">
    <property type="nucleotide sequence ID" value="NZ_CP029373.1"/>
</dbReference>
<dbReference type="GeneID" id="79791737"/>
<keyword evidence="6" id="KW-1185">Reference proteome</keyword>
<keyword evidence="2 3" id="KW-0732">Signal</keyword>
<evidence type="ECO:0000313" key="5">
    <source>
        <dbReference type="EMBL" id="WIY50400.1"/>
    </source>
</evidence>
<feature type="chain" id="PRO_5047352374" evidence="3">
    <location>
        <begin position="35"/>
        <end position="361"/>
    </location>
</feature>
<comment type="similarity">
    <text evidence="1">Belongs to the leucine-binding protein family.</text>
</comment>
<reference evidence="5 6" key="1">
    <citation type="submission" date="2023-06" db="EMBL/GenBank/DDBJ databases">
        <authorList>
            <person name="Ham H."/>
            <person name="Park D.S."/>
        </authorList>
    </citation>
    <scope>NUCLEOTIDE SEQUENCE [LARGE SCALE GENOMIC DNA]</scope>
    <source>
        <strain evidence="5 6">KACC 17005</strain>
    </source>
</reference>
<evidence type="ECO:0000313" key="6">
    <source>
        <dbReference type="Proteomes" id="UP001242732"/>
    </source>
</evidence>
<protein>
    <submittedName>
        <fullName evidence="5">ABC transporter substrate-binding protein</fullName>
    </submittedName>
</protein>
<evidence type="ECO:0000256" key="2">
    <source>
        <dbReference type="ARBA" id="ARBA00022729"/>
    </source>
</evidence>
<dbReference type="EMBL" id="CP127363">
    <property type="protein sequence ID" value="WIY50400.1"/>
    <property type="molecule type" value="Genomic_DNA"/>
</dbReference>
<dbReference type="Proteomes" id="UP001242732">
    <property type="component" value="Chromosome"/>
</dbReference>
<gene>
    <name evidence="5" type="ORF">QRO08_07505</name>
</gene>
<name>A0ABY9AU06_PARCI</name>